<dbReference type="Proteomes" id="UP001107558">
    <property type="component" value="Chromosome 2"/>
</dbReference>
<evidence type="ECO:0000259" key="1">
    <source>
        <dbReference type="SMART" id="SM00735"/>
    </source>
</evidence>
<accession>A0A9J6C9C7</accession>
<keyword evidence="3" id="KW-1185">Reference proteome</keyword>
<dbReference type="EMBL" id="JADBJN010000002">
    <property type="protein sequence ID" value="KAG5678488.1"/>
    <property type="molecule type" value="Genomic_DNA"/>
</dbReference>
<reference evidence="2" key="1">
    <citation type="submission" date="2021-03" db="EMBL/GenBank/DDBJ databases">
        <title>Chromosome level genome of the anhydrobiotic midge Polypedilum vanderplanki.</title>
        <authorList>
            <person name="Yoshida Y."/>
            <person name="Kikawada T."/>
            <person name="Gusev O."/>
        </authorList>
    </citation>
    <scope>NUCLEOTIDE SEQUENCE</scope>
    <source>
        <strain evidence="2">NIAS01</strain>
        <tissue evidence="2">Whole body or cell culture</tissue>
    </source>
</reference>
<comment type="caution">
    <text evidence="2">The sequence shown here is derived from an EMBL/GenBank/DDBJ whole genome shotgun (WGS) entry which is preliminary data.</text>
</comment>
<dbReference type="InterPro" id="IPR031847">
    <property type="entry name" value="PDLI1-4/Zasp-like_mid"/>
</dbReference>
<protein>
    <recommendedName>
        <fullName evidence="1">Zasp-like motif domain-containing protein</fullName>
    </recommendedName>
</protein>
<dbReference type="Pfam" id="PF15936">
    <property type="entry name" value="DUF4749"/>
    <property type="match status" value="1"/>
</dbReference>
<sequence length="277" mass="30887">MTTLYPTQSTPSFLQKYTKNVYNRVQYNAHHDGNVNMDEASISLQPYRSTPLVLPGAKVYHNKNLPTESYLRHHPNPQMRSAPSHDFTDVLMKQKVADSVLQRVVGTDETAAPSGPKVVHKQFNSPIGLYSDNNIENTIKNTVSPLSPIATASAGSASSVPSPNGTINRQHHQHLPTKIQGYKKTVVYDPMKSETFRAVQENLYTNDKVQEVVTPAQPRVFMPNRLVPGKKPPVASFPPPDPISRIQTNSLGEPYDHIHQSGSFKRLMYSVLGETEY</sequence>
<evidence type="ECO:0000313" key="2">
    <source>
        <dbReference type="EMBL" id="KAG5678488.1"/>
    </source>
</evidence>
<dbReference type="SMART" id="SM00735">
    <property type="entry name" value="ZM"/>
    <property type="match status" value="1"/>
</dbReference>
<organism evidence="2 3">
    <name type="scientific">Polypedilum vanderplanki</name>
    <name type="common">Sleeping chironomid midge</name>
    <dbReference type="NCBI Taxonomy" id="319348"/>
    <lineage>
        <taxon>Eukaryota</taxon>
        <taxon>Metazoa</taxon>
        <taxon>Ecdysozoa</taxon>
        <taxon>Arthropoda</taxon>
        <taxon>Hexapoda</taxon>
        <taxon>Insecta</taxon>
        <taxon>Pterygota</taxon>
        <taxon>Neoptera</taxon>
        <taxon>Endopterygota</taxon>
        <taxon>Diptera</taxon>
        <taxon>Nematocera</taxon>
        <taxon>Chironomoidea</taxon>
        <taxon>Chironomidae</taxon>
        <taxon>Chironominae</taxon>
        <taxon>Polypedilum</taxon>
        <taxon>Polypedilum</taxon>
    </lineage>
</organism>
<dbReference type="InterPro" id="IPR006643">
    <property type="entry name" value="Zasp-like_motif"/>
</dbReference>
<feature type="domain" description="Zasp-like motif" evidence="1">
    <location>
        <begin position="117"/>
        <end position="142"/>
    </location>
</feature>
<proteinExistence type="predicted"/>
<name>A0A9J6C9C7_POLVA</name>
<evidence type="ECO:0000313" key="3">
    <source>
        <dbReference type="Proteomes" id="UP001107558"/>
    </source>
</evidence>
<dbReference type="AlphaFoldDB" id="A0A9J6C9C7"/>
<gene>
    <name evidence="2" type="ORF">PVAND_008157</name>
</gene>
<dbReference type="OrthoDB" id="445995at2759"/>